<feature type="transmembrane region" description="Helical" evidence="1">
    <location>
        <begin position="117"/>
        <end position="137"/>
    </location>
</feature>
<feature type="transmembrane region" description="Helical" evidence="1">
    <location>
        <begin position="149"/>
        <end position="170"/>
    </location>
</feature>
<proteinExistence type="predicted"/>
<sequence length="197" mass="20875">MCGSRSAARTTRTPWNAKRMAAPLRLARTTVFAVVCLGLGAAAHVLGGASVPAPSMAGGLAVAFAAAYAAAGRERSFAVILPLLTALQVFLHVLFSLSHAATPHEMAGHIHSGLVPGLGMLVAHAWAVAMTALWLARGEAALWSLLRRLVIRLLVIWLPLLTTPFSTPLWTAEPRVLRPALLRHVVSRRGPPRVVTA</sequence>
<accession>A0A4R4N2D9</accession>
<keyword evidence="3" id="KW-1185">Reference proteome</keyword>
<protein>
    <submittedName>
        <fullName evidence="2">MFS transporter</fullName>
    </submittedName>
</protein>
<dbReference type="OrthoDB" id="5191668at2"/>
<keyword evidence="1" id="KW-0472">Membrane</keyword>
<name>A0A4R4N2D9_9ACTN</name>
<feature type="transmembrane region" description="Helical" evidence="1">
    <location>
        <begin position="53"/>
        <end position="71"/>
    </location>
</feature>
<dbReference type="AlphaFoldDB" id="A0A4R4N2D9"/>
<comment type="caution">
    <text evidence="2">The sequence shown here is derived from an EMBL/GenBank/DDBJ whole genome shotgun (WGS) entry which is preliminary data.</text>
</comment>
<reference evidence="2 3" key="1">
    <citation type="submission" date="2019-02" db="EMBL/GenBank/DDBJ databases">
        <title>Draft genome sequences of novel Actinobacteria.</title>
        <authorList>
            <person name="Sahin N."/>
            <person name="Ay H."/>
            <person name="Saygin H."/>
        </authorList>
    </citation>
    <scope>NUCLEOTIDE SEQUENCE [LARGE SCALE GENOMIC DNA]</scope>
    <source>
        <strain evidence="2 3">KC201</strain>
    </source>
</reference>
<dbReference type="EMBL" id="SMJZ01000126">
    <property type="protein sequence ID" value="TDC02881.1"/>
    <property type="molecule type" value="Genomic_DNA"/>
</dbReference>
<keyword evidence="1" id="KW-1133">Transmembrane helix</keyword>
<organism evidence="2 3">
    <name type="scientific">Nonomuraea longispora</name>
    <dbReference type="NCBI Taxonomy" id="1848320"/>
    <lineage>
        <taxon>Bacteria</taxon>
        <taxon>Bacillati</taxon>
        <taxon>Actinomycetota</taxon>
        <taxon>Actinomycetes</taxon>
        <taxon>Streptosporangiales</taxon>
        <taxon>Streptosporangiaceae</taxon>
        <taxon>Nonomuraea</taxon>
    </lineage>
</organism>
<gene>
    <name evidence="2" type="ORF">E1267_28305</name>
</gene>
<keyword evidence="1" id="KW-0812">Transmembrane</keyword>
<feature type="transmembrane region" description="Helical" evidence="1">
    <location>
        <begin position="78"/>
        <end position="97"/>
    </location>
</feature>
<dbReference type="Proteomes" id="UP000295157">
    <property type="component" value="Unassembled WGS sequence"/>
</dbReference>
<evidence type="ECO:0000256" key="1">
    <source>
        <dbReference type="SAM" id="Phobius"/>
    </source>
</evidence>
<evidence type="ECO:0000313" key="2">
    <source>
        <dbReference type="EMBL" id="TDC02881.1"/>
    </source>
</evidence>
<evidence type="ECO:0000313" key="3">
    <source>
        <dbReference type="Proteomes" id="UP000295157"/>
    </source>
</evidence>